<dbReference type="InterPro" id="IPR006904">
    <property type="entry name" value="DUF716"/>
</dbReference>
<dbReference type="EMBL" id="KI397561">
    <property type="protein sequence ID" value="ERM93856.1"/>
    <property type="molecule type" value="Genomic_DNA"/>
</dbReference>
<comment type="subcellular location">
    <subcellularLocation>
        <location evidence="1">Membrane</location>
        <topology evidence="1">Multi-pass membrane protein</topology>
    </subcellularLocation>
</comment>
<dbReference type="HOGENOM" id="CLU_045195_0_0_1"/>
<dbReference type="Pfam" id="PF04819">
    <property type="entry name" value="DUF716"/>
    <property type="match status" value="1"/>
</dbReference>
<evidence type="ECO:0000256" key="6">
    <source>
        <dbReference type="SAM" id="MobiDB-lite"/>
    </source>
</evidence>
<keyword evidence="5 7" id="KW-0472">Membrane</keyword>
<evidence type="ECO:0000313" key="9">
    <source>
        <dbReference type="Proteomes" id="UP000017836"/>
    </source>
</evidence>
<dbReference type="AlphaFoldDB" id="W1NEK6"/>
<evidence type="ECO:0000256" key="2">
    <source>
        <dbReference type="ARBA" id="ARBA00006948"/>
    </source>
</evidence>
<dbReference type="PANTHER" id="PTHR46285">
    <property type="entry name" value="PROTEINASE INHIBITOR I4, SERPIN (DUF716)-RELATED"/>
    <property type="match status" value="1"/>
</dbReference>
<feature type="transmembrane region" description="Helical" evidence="7">
    <location>
        <begin position="78"/>
        <end position="102"/>
    </location>
</feature>
<evidence type="ECO:0000256" key="7">
    <source>
        <dbReference type="SAM" id="Phobius"/>
    </source>
</evidence>
<dbReference type="PANTHER" id="PTHR46285:SF7">
    <property type="entry name" value="OS06G0238900 PROTEIN"/>
    <property type="match status" value="1"/>
</dbReference>
<keyword evidence="9" id="KW-1185">Reference proteome</keyword>
<feature type="transmembrane region" description="Helical" evidence="7">
    <location>
        <begin position="145"/>
        <end position="166"/>
    </location>
</feature>
<feature type="transmembrane region" description="Helical" evidence="7">
    <location>
        <begin position="114"/>
        <end position="133"/>
    </location>
</feature>
<evidence type="ECO:0000256" key="1">
    <source>
        <dbReference type="ARBA" id="ARBA00004141"/>
    </source>
</evidence>
<dbReference type="eggNOG" id="ENOG502QSRU">
    <property type="taxonomic scope" value="Eukaryota"/>
</dbReference>
<feature type="region of interest" description="Disordered" evidence="6">
    <location>
        <begin position="289"/>
        <end position="312"/>
    </location>
</feature>
<dbReference type="OrthoDB" id="551896at2759"/>
<organism evidence="8 9">
    <name type="scientific">Amborella trichopoda</name>
    <dbReference type="NCBI Taxonomy" id="13333"/>
    <lineage>
        <taxon>Eukaryota</taxon>
        <taxon>Viridiplantae</taxon>
        <taxon>Streptophyta</taxon>
        <taxon>Embryophyta</taxon>
        <taxon>Tracheophyta</taxon>
        <taxon>Spermatophyta</taxon>
        <taxon>Magnoliopsida</taxon>
        <taxon>Amborellales</taxon>
        <taxon>Amborellaceae</taxon>
        <taxon>Amborella</taxon>
    </lineage>
</organism>
<dbReference type="OMA" id="FWPDSVL"/>
<dbReference type="Proteomes" id="UP000017836">
    <property type="component" value="Unassembled WGS sequence"/>
</dbReference>
<reference evidence="9" key="1">
    <citation type="journal article" date="2013" name="Science">
        <title>The Amborella genome and the evolution of flowering plants.</title>
        <authorList>
            <consortium name="Amborella Genome Project"/>
        </authorList>
    </citation>
    <scope>NUCLEOTIDE SEQUENCE [LARGE SCALE GENOMIC DNA]</scope>
</reference>
<gene>
    <name evidence="8" type="ORF">AMTR_s00138p00105620</name>
</gene>
<proteinExistence type="inferred from homology"/>
<feature type="transmembrane region" description="Helical" evidence="7">
    <location>
        <begin position="232"/>
        <end position="252"/>
    </location>
</feature>
<evidence type="ECO:0000313" key="8">
    <source>
        <dbReference type="EMBL" id="ERM93856.1"/>
    </source>
</evidence>
<evidence type="ECO:0000256" key="5">
    <source>
        <dbReference type="ARBA" id="ARBA00023136"/>
    </source>
</evidence>
<feature type="transmembrane region" description="Helical" evidence="7">
    <location>
        <begin position="49"/>
        <end position="66"/>
    </location>
</feature>
<comment type="similarity">
    <text evidence="2">Belongs to the TMEM45 family.</text>
</comment>
<dbReference type="KEGG" id="atr:18421751"/>
<dbReference type="Gramene" id="ERM93856">
    <property type="protein sequence ID" value="ERM93856"/>
    <property type="gene ID" value="AMTR_s00138p00105620"/>
</dbReference>
<keyword evidence="4 7" id="KW-1133">Transmembrane helix</keyword>
<dbReference type="GO" id="GO:0016020">
    <property type="term" value="C:membrane"/>
    <property type="evidence" value="ECO:0007669"/>
    <property type="project" value="UniProtKB-SubCell"/>
</dbReference>
<accession>W1NEK6</accession>
<name>W1NEK6_AMBTC</name>
<protein>
    <submittedName>
        <fullName evidence="8">Uncharacterized protein</fullName>
    </submittedName>
</protein>
<keyword evidence="3 7" id="KW-0812">Transmembrane</keyword>
<sequence>MGVGSLCVGGLGLIGIGAWQALTSATAFISSITHNTTRSNSNNNPPPSQLSAMAIISLLFLLNSLFSSLKGLQARDHLGFSVQLEVSVISSIFLLYSIAGLLSELTHLLPLSSPTLNLIALFAFAQEFLLFYLQRKDPTGLENRYFSLLLVPISVCLVSTFLQIGYPKSPFPSLARGAGLILQGTWFCQMGFSFYTNWMPHGCALYERSHGNYTIKCKGHAEYHMSKAVATLQFNCHLALLIVSLLCSYSLLCKKKFHHRENYSSYQPLNLKDQISELQELGDTNNGNGSNFILGSDGEDTPHAENPKHPHLFGVVPEANGFGNH</sequence>
<evidence type="ECO:0000256" key="4">
    <source>
        <dbReference type="ARBA" id="ARBA00022989"/>
    </source>
</evidence>
<evidence type="ECO:0000256" key="3">
    <source>
        <dbReference type="ARBA" id="ARBA00022692"/>
    </source>
</evidence>